<evidence type="ECO:0000259" key="2">
    <source>
        <dbReference type="Pfam" id="PF06580"/>
    </source>
</evidence>
<accession>A0ABS1KPL9</accession>
<comment type="caution">
    <text evidence="3">The sequence shown here is derived from an EMBL/GenBank/DDBJ whole genome shotgun (WGS) entry which is preliminary data.</text>
</comment>
<name>A0ABS1KPL9_9BACT</name>
<feature type="transmembrane region" description="Helical" evidence="1">
    <location>
        <begin position="85"/>
        <end position="107"/>
    </location>
</feature>
<dbReference type="EMBL" id="JAERRB010000002">
    <property type="protein sequence ID" value="MBL0741376.1"/>
    <property type="molecule type" value="Genomic_DNA"/>
</dbReference>
<dbReference type="RefSeq" id="WP_202008724.1">
    <property type="nucleotide sequence ID" value="NZ_JAERRB010000002.1"/>
</dbReference>
<dbReference type="PANTHER" id="PTHR34220">
    <property type="entry name" value="SENSOR HISTIDINE KINASE YPDA"/>
    <property type="match status" value="1"/>
</dbReference>
<evidence type="ECO:0000313" key="4">
    <source>
        <dbReference type="Proteomes" id="UP000613030"/>
    </source>
</evidence>
<proteinExistence type="predicted"/>
<keyword evidence="3" id="KW-0418">Kinase</keyword>
<sequence>MKPNVWRKLQNTREYLKYLRIALHVLFWLIIFFFFIYVKKPLMGLSLGMTALVEVKDVIIISSIFYFLSYYVVPKLLFKRKYLHMALCLVLVYYFYAFVAFVEYSLLPRFVDIPGKGYHMYAQRLLNEGVVGILRLKDAPEILLDLSYLLSPALIMKLAVTVLNLSTQAFKLERDNLNLELAFLKSQINPHFLFNTLNNIYSLTLDKSDNAPAIVLKLADLMRYTLYDSNAPSVPLEKELLFFANYVELEKIRHTKRVTIDVEFYGNSDGLSIAPLIIFPFIENAFKHGINKSIKRSWVSIRLGAENGVLKAEVGNSRFSPTPTEREKEKNKGKKVGGIGIANARKRLDLLYPHAYTLNVVEDVSSFLINLTITLK</sequence>
<dbReference type="PANTHER" id="PTHR34220:SF7">
    <property type="entry name" value="SENSOR HISTIDINE KINASE YPDA"/>
    <property type="match status" value="1"/>
</dbReference>
<gene>
    <name evidence="3" type="ORF">JI741_09100</name>
</gene>
<feature type="transmembrane region" description="Helical" evidence="1">
    <location>
        <begin position="58"/>
        <end position="78"/>
    </location>
</feature>
<dbReference type="Proteomes" id="UP000613030">
    <property type="component" value="Unassembled WGS sequence"/>
</dbReference>
<organism evidence="3 4">
    <name type="scientific">Chryseolinea lacunae</name>
    <dbReference type="NCBI Taxonomy" id="2801331"/>
    <lineage>
        <taxon>Bacteria</taxon>
        <taxon>Pseudomonadati</taxon>
        <taxon>Bacteroidota</taxon>
        <taxon>Cytophagia</taxon>
        <taxon>Cytophagales</taxon>
        <taxon>Fulvivirgaceae</taxon>
        <taxon>Chryseolinea</taxon>
    </lineage>
</organism>
<keyword evidence="1" id="KW-0472">Membrane</keyword>
<feature type="transmembrane region" description="Helical" evidence="1">
    <location>
        <begin position="21"/>
        <end position="38"/>
    </location>
</feature>
<dbReference type="GO" id="GO:0016301">
    <property type="term" value="F:kinase activity"/>
    <property type="evidence" value="ECO:0007669"/>
    <property type="project" value="UniProtKB-KW"/>
</dbReference>
<feature type="domain" description="Signal transduction histidine kinase internal region" evidence="2">
    <location>
        <begin position="180"/>
        <end position="257"/>
    </location>
</feature>
<reference evidence="3 4" key="1">
    <citation type="submission" date="2021-01" db="EMBL/GenBank/DDBJ databases">
        <title>Chryseolinea sp. Jin1 Genome sequencing and assembly.</title>
        <authorList>
            <person name="Kim I."/>
        </authorList>
    </citation>
    <scope>NUCLEOTIDE SEQUENCE [LARGE SCALE GENOMIC DNA]</scope>
    <source>
        <strain evidence="3 4">Jin1</strain>
    </source>
</reference>
<evidence type="ECO:0000313" key="3">
    <source>
        <dbReference type="EMBL" id="MBL0741376.1"/>
    </source>
</evidence>
<protein>
    <submittedName>
        <fullName evidence="3">Sensor histidine kinase</fullName>
    </submittedName>
</protein>
<dbReference type="Pfam" id="PF06580">
    <property type="entry name" value="His_kinase"/>
    <property type="match status" value="1"/>
</dbReference>
<keyword evidence="1" id="KW-1133">Transmembrane helix</keyword>
<dbReference type="InterPro" id="IPR010559">
    <property type="entry name" value="Sig_transdc_His_kin_internal"/>
</dbReference>
<keyword evidence="1" id="KW-0812">Transmembrane</keyword>
<evidence type="ECO:0000256" key="1">
    <source>
        <dbReference type="SAM" id="Phobius"/>
    </source>
</evidence>
<keyword evidence="4" id="KW-1185">Reference proteome</keyword>
<keyword evidence="3" id="KW-0808">Transferase</keyword>
<dbReference type="InterPro" id="IPR050640">
    <property type="entry name" value="Bact_2-comp_sensor_kinase"/>
</dbReference>